<evidence type="ECO:0000313" key="3">
    <source>
        <dbReference type="Proteomes" id="UP000736672"/>
    </source>
</evidence>
<feature type="compositionally biased region" description="Pro residues" evidence="1">
    <location>
        <begin position="101"/>
        <end position="120"/>
    </location>
</feature>
<dbReference type="Proteomes" id="UP000736672">
    <property type="component" value="Unassembled WGS sequence"/>
</dbReference>
<dbReference type="EMBL" id="JAGTJS010000003">
    <property type="protein sequence ID" value="KAH7272943.1"/>
    <property type="molecule type" value="Genomic_DNA"/>
</dbReference>
<comment type="caution">
    <text evidence="2">The sequence shown here is derived from an EMBL/GenBank/DDBJ whole genome shotgun (WGS) entry which is preliminary data.</text>
</comment>
<dbReference type="AlphaFoldDB" id="A0A9P9L2U2"/>
<feature type="region of interest" description="Disordered" evidence="1">
    <location>
        <begin position="97"/>
        <end position="120"/>
    </location>
</feature>
<organism evidence="2 3">
    <name type="scientific">Fusarium solani</name>
    <name type="common">Filamentous fungus</name>
    <dbReference type="NCBI Taxonomy" id="169388"/>
    <lineage>
        <taxon>Eukaryota</taxon>
        <taxon>Fungi</taxon>
        <taxon>Dikarya</taxon>
        <taxon>Ascomycota</taxon>
        <taxon>Pezizomycotina</taxon>
        <taxon>Sordariomycetes</taxon>
        <taxon>Hypocreomycetidae</taxon>
        <taxon>Hypocreales</taxon>
        <taxon>Nectriaceae</taxon>
        <taxon>Fusarium</taxon>
        <taxon>Fusarium solani species complex</taxon>
    </lineage>
</organism>
<evidence type="ECO:0000313" key="2">
    <source>
        <dbReference type="EMBL" id="KAH7272943.1"/>
    </source>
</evidence>
<reference evidence="2" key="1">
    <citation type="journal article" date="2021" name="Nat. Commun.">
        <title>Genetic determinants of endophytism in the Arabidopsis root mycobiome.</title>
        <authorList>
            <person name="Mesny F."/>
            <person name="Miyauchi S."/>
            <person name="Thiergart T."/>
            <person name="Pickel B."/>
            <person name="Atanasova L."/>
            <person name="Karlsson M."/>
            <person name="Huettel B."/>
            <person name="Barry K.W."/>
            <person name="Haridas S."/>
            <person name="Chen C."/>
            <person name="Bauer D."/>
            <person name="Andreopoulos W."/>
            <person name="Pangilinan J."/>
            <person name="LaButti K."/>
            <person name="Riley R."/>
            <person name="Lipzen A."/>
            <person name="Clum A."/>
            <person name="Drula E."/>
            <person name="Henrissat B."/>
            <person name="Kohler A."/>
            <person name="Grigoriev I.V."/>
            <person name="Martin F.M."/>
            <person name="Hacquard S."/>
        </authorList>
    </citation>
    <scope>NUCLEOTIDE SEQUENCE</scope>
    <source>
        <strain evidence="2">FSSC 5 MPI-SDFR-AT-0091</strain>
    </source>
</reference>
<sequence>MPRILLMLPGIGTLESAALFPRQNGESCRRPTPTTLTTLSTSIISATSSAPTSTASRAALCQRDEQCKDINCKDDQQPRCFKFLAATGVCACFNKPTTTSRPPPPPTPSSPPPPPPPPPPAAACVYWDNLFFTFEIYDIKGWSNDGGKSLRKEEGGCGALTGWDYHGPTDTKDGFANFNLPTTLKAGCVERAIVSAGGPKVQCRQLPGGPIRLAAVPEEEALEEPHLRKLTGEAREKMLEKYETATGAHPEYTPMSWVSGD</sequence>
<accession>A0A9P9L2U2</accession>
<proteinExistence type="predicted"/>
<protein>
    <submittedName>
        <fullName evidence="2">Uncharacterized protein</fullName>
    </submittedName>
</protein>
<keyword evidence="3" id="KW-1185">Reference proteome</keyword>
<gene>
    <name evidence="2" type="ORF">B0J15DRAFT_460669</name>
</gene>
<name>A0A9P9L2U2_FUSSL</name>
<evidence type="ECO:0000256" key="1">
    <source>
        <dbReference type="SAM" id="MobiDB-lite"/>
    </source>
</evidence>
<dbReference type="OrthoDB" id="5084844at2759"/>